<dbReference type="InterPro" id="IPR001810">
    <property type="entry name" value="F-box_dom"/>
</dbReference>
<dbReference type="SUPFAM" id="SSF81383">
    <property type="entry name" value="F-box domain"/>
    <property type="match status" value="1"/>
</dbReference>
<dbReference type="Pfam" id="PF12937">
    <property type="entry name" value="F-box-like"/>
    <property type="match status" value="1"/>
</dbReference>
<dbReference type="AlphaFoldDB" id="A0A5J9VCP7"/>
<gene>
    <name evidence="2" type="ORF">EJB05_24358</name>
</gene>
<organism evidence="2 3">
    <name type="scientific">Eragrostis curvula</name>
    <name type="common">weeping love grass</name>
    <dbReference type="NCBI Taxonomy" id="38414"/>
    <lineage>
        <taxon>Eukaryota</taxon>
        <taxon>Viridiplantae</taxon>
        <taxon>Streptophyta</taxon>
        <taxon>Embryophyta</taxon>
        <taxon>Tracheophyta</taxon>
        <taxon>Spermatophyta</taxon>
        <taxon>Magnoliopsida</taxon>
        <taxon>Liliopsida</taxon>
        <taxon>Poales</taxon>
        <taxon>Poaceae</taxon>
        <taxon>PACMAD clade</taxon>
        <taxon>Chloridoideae</taxon>
        <taxon>Eragrostideae</taxon>
        <taxon>Eragrostidinae</taxon>
        <taxon>Eragrostis</taxon>
    </lineage>
</organism>
<dbReference type="Gramene" id="TVU32620">
    <property type="protein sequence ID" value="TVU32620"/>
    <property type="gene ID" value="EJB05_24358"/>
</dbReference>
<proteinExistence type="predicted"/>
<evidence type="ECO:0000313" key="2">
    <source>
        <dbReference type="EMBL" id="TVU32620.1"/>
    </source>
</evidence>
<dbReference type="InterPro" id="IPR050796">
    <property type="entry name" value="SCF_F-box_component"/>
</dbReference>
<protein>
    <recommendedName>
        <fullName evidence="1">F-box domain-containing protein</fullName>
    </recommendedName>
</protein>
<evidence type="ECO:0000313" key="3">
    <source>
        <dbReference type="Proteomes" id="UP000324897"/>
    </source>
</evidence>
<name>A0A5J9VCP7_9POAL</name>
<comment type="caution">
    <text evidence="2">The sequence shown here is derived from an EMBL/GenBank/DDBJ whole genome shotgun (WGS) entry which is preliminary data.</text>
</comment>
<evidence type="ECO:0000259" key="1">
    <source>
        <dbReference type="Pfam" id="PF12937"/>
    </source>
</evidence>
<feature type="domain" description="F-box" evidence="1">
    <location>
        <begin position="12"/>
        <end position="47"/>
    </location>
</feature>
<dbReference type="Gene3D" id="1.20.1280.50">
    <property type="match status" value="1"/>
</dbReference>
<feature type="non-terminal residue" evidence="2">
    <location>
        <position position="1"/>
    </location>
</feature>
<reference evidence="2 3" key="1">
    <citation type="journal article" date="2019" name="Sci. Rep.">
        <title>A high-quality genome of Eragrostis curvula grass provides insights into Poaceae evolution and supports new strategies to enhance forage quality.</title>
        <authorList>
            <person name="Carballo J."/>
            <person name="Santos B.A.C.M."/>
            <person name="Zappacosta D."/>
            <person name="Garbus I."/>
            <person name="Selva J.P."/>
            <person name="Gallo C.A."/>
            <person name="Diaz A."/>
            <person name="Albertini E."/>
            <person name="Caccamo M."/>
            <person name="Echenique V."/>
        </authorList>
    </citation>
    <scope>NUCLEOTIDE SEQUENCE [LARGE SCALE GENOMIC DNA]</scope>
    <source>
        <strain evidence="3">cv. Victoria</strain>
        <tissue evidence="2">Leaf</tissue>
    </source>
</reference>
<dbReference type="PANTHER" id="PTHR31672:SF2">
    <property type="entry name" value="F-BOX DOMAIN-CONTAINING PROTEIN"/>
    <property type="match status" value="1"/>
</dbReference>
<dbReference type="InterPro" id="IPR036047">
    <property type="entry name" value="F-box-like_dom_sf"/>
</dbReference>
<sequence>MAKTARERRPIPALPDELFLWEILIRLPATALLRCREVCRSWRRLTFAADFLLAHHRRQPSLPLVTFDGDQHQTRTVEAFDLRQSPAERRHVLLFNNYYCRGNFEVFASCDGLLLLSLSNGRFTICNPVTRQWTELPTSLTGGDLI</sequence>
<dbReference type="OrthoDB" id="692259at2759"/>
<dbReference type="Proteomes" id="UP000324897">
    <property type="component" value="Chromosome 1"/>
</dbReference>
<accession>A0A5J9VCP7</accession>
<keyword evidence="3" id="KW-1185">Reference proteome</keyword>
<dbReference type="PANTHER" id="PTHR31672">
    <property type="entry name" value="BNACNNG10540D PROTEIN"/>
    <property type="match status" value="1"/>
</dbReference>
<dbReference type="EMBL" id="RWGY01000011">
    <property type="protein sequence ID" value="TVU32620.1"/>
    <property type="molecule type" value="Genomic_DNA"/>
</dbReference>